<feature type="region of interest" description="Disordered" evidence="1">
    <location>
        <begin position="102"/>
        <end position="194"/>
    </location>
</feature>
<dbReference type="EMBL" id="OX451735">
    <property type="protein sequence ID" value="CAI8593250.1"/>
    <property type="molecule type" value="Genomic_DNA"/>
</dbReference>
<evidence type="ECO:0000313" key="3">
    <source>
        <dbReference type="Proteomes" id="UP001157006"/>
    </source>
</evidence>
<feature type="compositionally biased region" description="Polar residues" evidence="1">
    <location>
        <begin position="120"/>
        <end position="129"/>
    </location>
</feature>
<feature type="compositionally biased region" description="Low complexity" evidence="1">
    <location>
        <begin position="155"/>
        <end position="169"/>
    </location>
</feature>
<reference evidence="2 3" key="1">
    <citation type="submission" date="2023-01" db="EMBL/GenBank/DDBJ databases">
        <authorList>
            <person name="Kreplak J."/>
        </authorList>
    </citation>
    <scope>NUCLEOTIDE SEQUENCE [LARGE SCALE GENOMIC DNA]</scope>
</reference>
<proteinExistence type="predicted"/>
<sequence length="194" mass="21535">MFVTLRNVVVRFSFKDNSKSKISKKYISCLKKIFLDRFPSHHFLLLHLLPSDSPPPSQSLRTSLSRYLSSSSSSLPLSSHRTPYAHRIRNLNLVTAYTHSDTLTEPQNDGKSELDPSSDEAASNDLNSPKHSRGDADKEEEESVSLPKENNGMRSVTTPTATTSTSKNGTVKKSKKENKSVLATKSTRIEDGNL</sequence>
<evidence type="ECO:0000256" key="1">
    <source>
        <dbReference type="SAM" id="MobiDB-lite"/>
    </source>
</evidence>
<protein>
    <submittedName>
        <fullName evidence="2">Uncharacterized protein</fullName>
    </submittedName>
</protein>
<keyword evidence="3" id="KW-1185">Reference proteome</keyword>
<accession>A0AAV0Z9Y2</accession>
<gene>
    <name evidence="2" type="ORF">VFH_I081840</name>
</gene>
<name>A0AAV0Z9Y2_VICFA</name>
<evidence type="ECO:0000313" key="2">
    <source>
        <dbReference type="EMBL" id="CAI8593250.1"/>
    </source>
</evidence>
<dbReference type="AlphaFoldDB" id="A0AAV0Z9Y2"/>
<dbReference type="Proteomes" id="UP001157006">
    <property type="component" value="Chromosome 1S"/>
</dbReference>
<organism evidence="2 3">
    <name type="scientific">Vicia faba</name>
    <name type="common">Broad bean</name>
    <name type="synonym">Faba vulgaris</name>
    <dbReference type="NCBI Taxonomy" id="3906"/>
    <lineage>
        <taxon>Eukaryota</taxon>
        <taxon>Viridiplantae</taxon>
        <taxon>Streptophyta</taxon>
        <taxon>Embryophyta</taxon>
        <taxon>Tracheophyta</taxon>
        <taxon>Spermatophyta</taxon>
        <taxon>Magnoliopsida</taxon>
        <taxon>eudicotyledons</taxon>
        <taxon>Gunneridae</taxon>
        <taxon>Pentapetalae</taxon>
        <taxon>rosids</taxon>
        <taxon>fabids</taxon>
        <taxon>Fabales</taxon>
        <taxon>Fabaceae</taxon>
        <taxon>Papilionoideae</taxon>
        <taxon>50 kb inversion clade</taxon>
        <taxon>NPAAA clade</taxon>
        <taxon>Hologalegina</taxon>
        <taxon>IRL clade</taxon>
        <taxon>Fabeae</taxon>
        <taxon>Vicia</taxon>
    </lineage>
</organism>